<dbReference type="PROSITE" id="PS00798">
    <property type="entry name" value="ALDOKETO_REDUCTASE_1"/>
    <property type="match status" value="1"/>
</dbReference>
<dbReference type="SUPFAM" id="SSF51430">
    <property type="entry name" value="NAD(P)-linked oxidoreductase"/>
    <property type="match status" value="1"/>
</dbReference>
<dbReference type="Proteomes" id="UP000184128">
    <property type="component" value="Unassembled WGS sequence"/>
</dbReference>
<evidence type="ECO:0000256" key="3">
    <source>
        <dbReference type="ARBA" id="ARBA00023002"/>
    </source>
</evidence>
<sequence>MEYIKLNSGEQMPIVGTGTNTYGKENNQYRGKLNGDFTVLEDAIDLGYRSIDAAVSYSNEAGVGETLAKSKISREDFFITSKLPINDEYISTKDAVRKTINNSLKNFHTDYLDLYLIHHPIENKEYFKQTWEVFEEYYKNGKLKSIGVSNFDEELLNEMKKFATVKPAVNQIPINLKEPNQELIELLKSMEITPVAWGPMDASGEQIEALTEIGKAYNKSWAQVLLRYQIQRGIVVIPKSHNKNNQAANLDLFNFELSEEDVNKVSHL</sequence>
<evidence type="ECO:0000256" key="2">
    <source>
        <dbReference type="ARBA" id="ARBA00022857"/>
    </source>
</evidence>
<evidence type="ECO:0000256" key="5">
    <source>
        <dbReference type="PIRSR" id="PIRSR000097-2"/>
    </source>
</evidence>
<protein>
    <submittedName>
        <fullName evidence="8">Aldo/keto reductase</fullName>
    </submittedName>
</protein>
<comment type="similarity">
    <text evidence="1">Belongs to the aldo/keto reductase family.</text>
</comment>
<feature type="site" description="Lowers pKa of active site Tyr" evidence="6">
    <location>
        <position position="82"/>
    </location>
</feature>
<dbReference type="InterPro" id="IPR023210">
    <property type="entry name" value="NADP_OxRdtase_dom"/>
</dbReference>
<dbReference type="PANTHER" id="PTHR43827:SF3">
    <property type="entry name" value="NADP-DEPENDENT OXIDOREDUCTASE DOMAIN-CONTAINING PROTEIN"/>
    <property type="match status" value="1"/>
</dbReference>
<organism evidence="8 9">
    <name type="scientific">Atopostipes suicloacalis DSM 15692</name>
    <dbReference type="NCBI Taxonomy" id="1121025"/>
    <lineage>
        <taxon>Bacteria</taxon>
        <taxon>Bacillati</taxon>
        <taxon>Bacillota</taxon>
        <taxon>Bacilli</taxon>
        <taxon>Lactobacillales</taxon>
        <taxon>Carnobacteriaceae</taxon>
        <taxon>Atopostipes</taxon>
    </lineage>
</organism>
<feature type="active site" description="Proton donor" evidence="4">
    <location>
        <position position="57"/>
    </location>
</feature>
<dbReference type="PIRSF" id="PIRSF000097">
    <property type="entry name" value="AKR"/>
    <property type="match status" value="1"/>
</dbReference>
<keyword evidence="9" id="KW-1185">Reference proteome</keyword>
<feature type="binding site" evidence="5">
    <location>
        <position position="118"/>
    </location>
    <ligand>
        <name>substrate</name>
    </ligand>
</feature>
<gene>
    <name evidence="8" type="ORF">SAMN02745249_02024</name>
</gene>
<keyword evidence="3" id="KW-0560">Oxidoreductase</keyword>
<dbReference type="PRINTS" id="PR00069">
    <property type="entry name" value="ALDKETRDTASE"/>
</dbReference>
<keyword evidence="2" id="KW-0521">NADP</keyword>
<dbReference type="GO" id="GO:0016616">
    <property type="term" value="F:oxidoreductase activity, acting on the CH-OH group of donors, NAD or NADP as acceptor"/>
    <property type="evidence" value="ECO:0007669"/>
    <property type="project" value="UniProtKB-ARBA"/>
</dbReference>
<dbReference type="PANTHER" id="PTHR43827">
    <property type="entry name" value="2,5-DIKETO-D-GLUCONIC ACID REDUCTASE"/>
    <property type="match status" value="1"/>
</dbReference>
<feature type="domain" description="NADP-dependent oxidoreductase" evidence="7">
    <location>
        <begin position="16"/>
        <end position="266"/>
    </location>
</feature>
<dbReference type="CDD" id="cd19071">
    <property type="entry name" value="AKR_AKR1-5-like"/>
    <property type="match status" value="1"/>
</dbReference>
<dbReference type="Gene3D" id="3.20.20.100">
    <property type="entry name" value="NADP-dependent oxidoreductase domain"/>
    <property type="match status" value="1"/>
</dbReference>
<evidence type="ECO:0000256" key="4">
    <source>
        <dbReference type="PIRSR" id="PIRSR000097-1"/>
    </source>
</evidence>
<evidence type="ECO:0000256" key="1">
    <source>
        <dbReference type="ARBA" id="ARBA00007905"/>
    </source>
</evidence>
<evidence type="ECO:0000313" key="8">
    <source>
        <dbReference type="EMBL" id="SHF20240.1"/>
    </source>
</evidence>
<dbReference type="AlphaFoldDB" id="A0A1M4ZQ63"/>
<proteinExistence type="inferred from homology"/>
<dbReference type="InterPro" id="IPR020471">
    <property type="entry name" value="AKR"/>
</dbReference>
<dbReference type="STRING" id="1121025.SAMN02745249_02024"/>
<reference evidence="8 9" key="1">
    <citation type="submission" date="2016-11" db="EMBL/GenBank/DDBJ databases">
        <authorList>
            <person name="Jaros S."/>
            <person name="Januszkiewicz K."/>
            <person name="Wedrychowicz H."/>
        </authorList>
    </citation>
    <scope>NUCLEOTIDE SEQUENCE [LARGE SCALE GENOMIC DNA]</scope>
    <source>
        <strain evidence="8 9">DSM 15692</strain>
    </source>
</reference>
<dbReference type="InterPro" id="IPR036812">
    <property type="entry name" value="NAD(P)_OxRdtase_dom_sf"/>
</dbReference>
<dbReference type="Pfam" id="PF00248">
    <property type="entry name" value="Aldo_ket_red"/>
    <property type="match status" value="1"/>
</dbReference>
<accession>A0A1M4ZQ63</accession>
<dbReference type="RefSeq" id="WP_073298677.1">
    <property type="nucleotide sequence ID" value="NZ_FQUF01000044.1"/>
</dbReference>
<name>A0A1M4ZQ63_9LACT</name>
<dbReference type="OrthoDB" id="191683at2"/>
<dbReference type="InterPro" id="IPR018170">
    <property type="entry name" value="Aldo/ket_reductase_CS"/>
</dbReference>
<dbReference type="EMBL" id="FQUF01000044">
    <property type="protein sequence ID" value="SHF20240.1"/>
    <property type="molecule type" value="Genomic_DNA"/>
</dbReference>
<evidence type="ECO:0000259" key="7">
    <source>
        <dbReference type="Pfam" id="PF00248"/>
    </source>
</evidence>
<evidence type="ECO:0000313" key="9">
    <source>
        <dbReference type="Proteomes" id="UP000184128"/>
    </source>
</evidence>
<evidence type="ECO:0000256" key="6">
    <source>
        <dbReference type="PIRSR" id="PIRSR000097-3"/>
    </source>
</evidence>